<comment type="similarity">
    <text evidence="1">Belongs to the CdaR family.</text>
</comment>
<dbReference type="Pfam" id="PF13556">
    <property type="entry name" value="HTH_30"/>
    <property type="match status" value="1"/>
</dbReference>
<protein>
    <submittedName>
        <fullName evidence="4">Helix-turn-helix domain-containing protein</fullName>
    </submittedName>
</protein>
<dbReference type="PANTHER" id="PTHR33744:SF1">
    <property type="entry name" value="DNA-BINDING TRANSCRIPTIONAL ACTIVATOR ADER"/>
    <property type="match status" value="1"/>
</dbReference>
<gene>
    <name evidence="4" type="ORF">IAA83_05655</name>
</gene>
<dbReference type="InterPro" id="IPR042070">
    <property type="entry name" value="PucR_C-HTH_sf"/>
</dbReference>
<evidence type="ECO:0000256" key="1">
    <source>
        <dbReference type="ARBA" id="ARBA00006754"/>
    </source>
</evidence>
<sequence length="521" mass="61322">MQSVYIEQPLKRYLLNMQVLADELEARQQDHIFHNRNETPALVGIRFYRRNQRPQEPYVYLVLPEDMDRDFRSYENVHFIVFGRTDLHNFSFSSSLLSMSEDCDPLEVYNEIQQIFDKYHLWSKSLQWSLQSQTPLIKMLEVSREVFENPVFIHDTDFYILACPRWVEGMLHWEKEPRTGRDMVPLDLINEFKLDQEYLSTLVERRVSMFSAAIRGYRILYANLWNGDRYDGRVCVDELERPLRKSDYLHLTYLSEMLALSLSHQKLLWRSLDSDLDRFLSQALDGSNMDYQDQQAHLRYLSWDVNDTYIVLKITPESAQIGNITPAGLFGYIEAQITEGRALLYRQDIAVVVNLTAAQTTTAAILSGLAYILREGLFRMGVSTELTSFADLHDGYTQASVALRCGKSSGSMLWYYHFEDYALDYLLDCGRRQIQPRLLGSEKLRRLQAYDAENNTELYHTLEVYLQLERNVVQTAKTLFIHRSTLFYRLDRIRKLVELDLNKESERLYLQLSFLLNRMEP</sequence>
<organism evidence="4 5">
    <name type="scientific">Candidatus Avoscillospira avistercoris</name>
    <dbReference type="NCBI Taxonomy" id="2840707"/>
    <lineage>
        <taxon>Bacteria</taxon>
        <taxon>Bacillati</taxon>
        <taxon>Bacillota</taxon>
        <taxon>Clostridia</taxon>
        <taxon>Eubacteriales</taxon>
        <taxon>Oscillospiraceae</taxon>
        <taxon>Oscillospiraceae incertae sedis</taxon>
        <taxon>Candidatus Avoscillospira</taxon>
    </lineage>
</organism>
<name>A0A9D1JT06_9FIRM</name>
<dbReference type="InterPro" id="IPR051448">
    <property type="entry name" value="CdaR-like_regulators"/>
</dbReference>
<comment type="caution">
    <text evidence="4">The sequence shown here is derived from an EMBL/GenBank/DDBJ whole genome shotgun (WGS) entry which is preliminary data.</text>
</comment>
<dbReference type="PANTHER" id="PTHR33744">
    <property type="entry name" value="CARBOHYDRATE DIACID REGULATOR"/>
    <property type="match status" value="1"/>
</dbReference>
<dbReference type="Pfam" id="PF17853">
    <property type="entry name" value="GGDEF_2"/>
    <property type="match status" value="1"/>
</dbReference>
<dbReference type="Gene3D" id="1.10.10.2840">
    <property type="entry name" value="PucR C-terminal helix-turn-helix domain"/>
    <property type="match status" value="1"/>
</dbReference>
<evidence type="ECO:0000259" key="3">
    <source>
        <dbReference type="Pfam" id="PF17853"/>
    </source>
</evidence>
<evidence type="ECO:0000259" key="2">
    <source>
        <dbReference type="Pfam" id="PF13556"/>
    </source>
</evidence>
<dbReference type="Proteomes" id="UP000886741">
    <property type="component" value="Unassembled WGS sequence"/>
</dbReference>
<reference evidence="4" key="1">
    <citation type="submission" date="2020-10" db="EMBL/GenBank/DDBJ databases">
        <authorList>
            <person name="Gilroy R."/>
        </authorList>
    </citation>
    <scope>NUCLEOTIDE SEQUENCE</scope>
    <source>
        <strain evidence="4">ChiBcec16-1751</strain>
    </source>
</reference>
<accession>A0A9D1JT06</accession>
<feature type="domain" description="PucR C-terminal helix-turn-helix" evidence="2">
    <location>
        <begin position="458"/>
        <end position="515"/>
    </location>
</feature>
<evidence type="ECO:0000313" key="4">
    <source>
        <dbReference type="EMBL" id="HIS64840.1"/>
    </source>
</evidence>
<proteinExistence type="inferred from homology"/>
<feature type="domain" description="CdaR GGDEF-like" evidence="3">
    <location>
        <begin position="293"/>
        <end position="404"/>
    </location>
</feature>
<dbReference type="InterPro" id="IPR025736">
    <property type="entry name" value="PucR_C-HTH_dom"/>
</dbReference>
<dbReference type="InterPro" id="IPR041522">
    <property type="entry name" value="CdaR_GGDEF"/>
</dbReference>
<dbReference type="AlphaFoldDB" id="A0A9D1JT06"/>
<dbReference type="EMBL" id="DVJJ01000085">
    <property type="protein sequence ID" value="HIS64840.1"/>
    <property type="molecule type" value="Genomic_DNA"/>
</dbReference>
<evidence type="ECO:0000313" key="5">
    <source>
        <dbReference type="Proteomes" id="UP000886741"/>
    </source>
</evidence>
<reference evidence="4" key="2">
    <citation type="journal article" date="2021" name="PeerJ">
        <title>Extensive microbial diversity within the chicken gut microbiome revealed by metagenomics and culture.</title>
        <authorList>
            <person name="Gilroy R."/>
            <person name="Ravi A."/>
            <person name="Getino M."/>
            <person name="Pursley I."/>
            <person name="Horton D.L."/>
            <person name="Alikhan N.F."/>
            <person name="Baker D."/>
            <person name="Gharbi K."/>
            <person name="Hall N."/>
            <person name="Watson M."/>
            <person name="Adriaenssens E.M."/>
            <person name="Foster-Nyarko E."/>
            <person name="Jarju S."/>
            <person name="Secka A."/>
            <person name="Antonio M."/>
            <person name="Oren A."/>
            <person name="Chaudhuri R.R."/>
            <person name="La Ragione R."/>
            <person name="Hildebrand F."/>
            <person name="Pallen M.J."/>
        </authorList>
    </citation>
    <scope>NUCLEOTIDE SEQUENCE</scope>
    <source>
        <strain evidence="4">ChiBcec16-1751</strain>
    </source>
</reference>